<protein>
    <submittedName>
        <fullName evidence="1">Uncharacterized protein</fullName>
    </submittedName>
</protein>
<gene>
    <name evidence="1" type="ORF">COX41_05895</name>
</gene>
<evidence type="ECO:0000313" key="1">
    <source>
        <dbReference type="EMBL" id="PIP18876.1"/>
    </source>
</evidence>
<dbReference type="Proteomes" id="UP000231292">
    <property type="component" value="Unassembled WGS sequence"/>
</dbReference>
<reference evidence="1 2" key="1">
    <citation type="submission" date="2017-09" db="EMBL/GenBank/DDBJ databases">
        <title>Depth-based differentiation of microbial function through sediment-hosted aquifers and enrichment of novel symbionts in the deep terrestrial subsurface.</title>
        <authorList>
            <person name="Probst A.J."/>
            <person name="Ladd B."/>
            <person name="Jarett J.K."/>
            <person name="Geller-Mcgrath D.E."/>
            <person name="Sieber C.M."/>
            <person name="Emerson J.B."/>
            <person name="Anantharaman K."/>
            <person name="Thomas B.C."/>
            <person name="Malmstrom R."/>
            <person name="Stieglmeier M."/>
            <person name="Klingl A."/>
            <person name="Woyke T."/>
            <person name="Ryan C.M."/>
            <person name="Banfield J.F."/>
        </authorList>
    </citation>
    <scope>NUCLEOTIDE SEQUENCE [LARGE SCALE GENOMIC DNA]</scope>
    <source>
        <strain evidence="1">CG23_combo_of_CG06-09_8_20_14_all_41_10</strain>
    </source>
</reference>
<accession>A0A2G9YI27</accession>
<name>A0A2G9YI27_9BACT</name>
<organism evidence="1 2">
    <name type="scientific">Candidatus Sherwoodlollariibacterium unditelluris</name>
    <dbReference type="NCBI Taxonomy" id="1974757"/>
    <lineage>
        <taxon>Bacteria</taxon>
        <taxon>Pseudomonadati</taxon>
        <taxon>Candidatus Omnitrophota</taxon>
        <taxon>Candidatus Sherwoodlollariibacterium</taxon>
    </lineage>
</organism>
<dbReference type="AlphaFoldDB" id="A0A2G9YI27"/>
<dbReference type="EMBL" id="PCRK01000154">
    <property type="protein sequence ID" value="PIP18876.1"/>
    <property type="molecule type" value="Genomic_DNA"/>
</dbReference>
<sequence>MPSFDSDREDVKRAISYTGKPPKIYILALTSKHYSMKPETKAHFDLTLNWGDLERIYKNPIFQTADSLKGTTRK</sequence>
<proteinExistence type="predicted"/>
<evidence type="ECO:0000313" key="2">
    <source>
        <dbReference type="Proteomes" id="UP000231292"/>
    </source>
</evidence>
<comment type="caution">
    <text evidence="1">The sequence shown here is derived from an EMBL/GenBank/DDBJ whole genome shotgun (WGS) entry which is preliminary data.</text>
</comment>